<sequence>MPGRKSAKHSQREVISVADMLTTKRPAARGAQADQTPKQTEADDPTRMIGNLPDTSNATILQSLMEVKGFLAAEIVRTATEVKAGITAIGARTTVVEQCLARPVTTQNSSATLTNTLRHRITDLEIEL</sequence>
<dbReference type="AlphaFoldDB" id="A0AAD1VZY5"/>
<dbReference type="Proteomes" id="UP001295444">
    <property type="component" value="Chromosome 04"/>
</dbReference>
<gene>
    <name evidence="2" type="ORF">PECUL_23A004462</name>
</gene>
<keyword evidence="3" id="KW-1185">Reference proteome</keyword>
<evidence type="ECO:0000313" key="2">
    <source>
        <dbReference type="EMBL" id="CAH2282901.1"/>
    </source>
</evidence>
<dbReference type="EMBL" id="OW240915">
    <property type="protein sequence ID" value="CAH2282901.1"/>
    <property type="molecule type" value="Genomic_DNA"/>
</dbReference>
<reference evidence="2" key="1">
    <citation type="submission" date="2022-03" db="EMBL/GenBank/DDBJ databases">
        <authorList>
            <person name="Alioto T."/>
            <person name="Alioto T."/>
            <person name="Gomez Garrido J."/>
        </authorList>
    </citation>
    <scope>NUCLEOTIDE SEQUENCE</scope>
</reference>
<evidence type="ECO:0000313" key="3">
    <source>
        <dbReference type="Proteomes" id="UP001295444"/>
    </source>
</evidence>
<feature type="region of interest" description="Disordered" evidence="1">
    <location>
        <begin position="1"/>
        <end position="52"/>
    </location>
</feature>
<name>A0AAD1VZY5_PELCU</name>
<accession>A0AAD1VZY5</accession>
<organism evidence="2 3">
    <name type="scientific">Pelobates cultripes</name>
    <name type="common">Western spadefoot toad</name>
    <dbReference type="NCBI Taxonomy" id="61616"/>
    <lineage>
        <taxon>Eukaryota</taxon>
        <taxon>Metazoa</taxon>
        <taxon>Chordata</taxon>
        <taxon>Craniata</taxon>
        <taxon>Vertebrata</taxon>
        <taxon>Euteleostomi</taxon>
        <taxon>Amphibia</taxon>
        <taxon>Batrachia</taxon>
        <taxon>Anura</taxon>
        <taxon>Pelobatoidea</taxon>
        <taxon>Pelobatidae</taxon>
        <taxon>Pelobates</taxon>
    </lineage>
</organism>
<evidence type="ECO:0000256" key="1">
    <source>
        <dbReference type="SAM" id="MobiDB-lite"/>
    </source>
</evidence>
<proteinExistence type="predicted"/>
<protein>
    <submittedName>
        <fullName evidence="2">Uncharacterized protein</fullName>
    </submittedName>
</protein>